<evidence type="ECO:0000313" key="2">
    <source>
        <dbReference type="Proteomes" id="UP001153954"/>
    </source>
</evidence>
<protein>
    <recommendedName>
        <fullName evidence="3">ATP-dependent DNA helicase</fullName>
    </recommendedName>
</protein>
<evidence type="ECO:0008006" key="3">
    <source>
        <dbReference type="Google" id="ProtNLM"/>
    </source>
</evidence>
<evidence type="ECO:0000313" key="1">
    <source>
        <dbReference type="EMBL" id="CAH2099955.1"/>
    </source>
</evidence>
<accession>A0AAU9UKS7</accession>
<organism evidence="1 2">
    <name type="scientific">Euphydryas editha</name>
    <name type="common">Edith's checkerspot</name>
    <dbReference type="NCBI Taxonomy" id="104508"/>
    <lineage>
        <taxon>Eukaryota</taxon>
        <taxon>Metazoa</taxon>
        <taxon>Ecdysozoa</taxon>
        <taxon>Arthropoda</taxon>
        <taxon>Hexapoda</taxon>
        <taxon>Insecta</taxon>
        <taxon>Pterygota</taxon>
        <taxon>Neoptera</taxon>
        <taxon>Endopterygota</taxon>
        <taxon>Lepidoptera</taxon>
        <taxon>Glossata</taxon>
        <taxon>Ditrysia</taxon>
        <taxon>Papilionoidea</taxon>
        <taxon>Nymphalidae</taxon>
        <taxon>Nymphalinae</taxon>
        <taxon>Euphydryas</taxon>
    </lineage>
</organism>
<sequence length="109" mass="12413">MTNPWMVLLHFFCDDFRQILPVIKRGTRTETSYQVYGNVTEIATYNNSWLCERAISIDPVKRPSGSINAEILSFVSGDNVEYISINRVIEEEESADYPVEFLETVNAGS</sequence>
<reference evidence="1" key="1">
    <citation type="submission" date="2022-03" db="EMBL/GenBank/DDBJ databases">
        <authorList>
            <person name="Tunstrom K."/>
        </authorList>
    </citation>
    <scope>NUCLEOTIDE SEQUENCE</scope>
</reference>
<name>A0AAU9UKS7_EUPED</name>
<gene>
    <name evidence="1" type="ORF">EEDITHA_LOCUS14873</name>
</gene>
<proteinExistence type="predicted"/>
<dbReference type="Proteomes" id="UP001153954">
    <property type="component" value="Unassembled WGS sequence"/>
</dbReference>
<dbReference type="AlphaFoldDB" id="A0AAU9UKS7"/>
<dbReference type="EMBL" id="CAKOGL010000022">
    <property type="protein sequence ID" value="CAH2099955.1"/>
    <property type="molecule type" value="Genomic_DNA"/>
</dbReference>
<keyword evidence="2" id="KW-1185">Reference proteome</keyword>
<comment type="caution">
    <text evidence="1">The sequence shown here is derived from an EMBL/GenBank/DDBJ whole genome shotgun (WGS) entry which is preliminary data.</text>
</comment>